<feature type="transmembrane region" description="Helical" evidence="6">
    <location>
        <begin position="217"/>
        <end position="235"/>
    </location>
</feature>
<comment type="subcellular location">
    <subcellularLocation>
        <location evidence="1">Cell inner membrane</location>
        <topology evidence="1">Multi-pass membrane protein</topology>
    </subcellularLocation>
</comment>
<keyword evidence="4 6" id="KW-1133">Transmembrane helix</keyword>
<dbReference type="InterPro" id="IPR005275">
    <property type="entry name" value="Lfuc_symporter_FucP"/>
</dbReference>
<sequence length="444" mass="47977">MRHREKRVNVQSITDEPSISTAEVAVPEQRVSWLPLALIVSLFFLWGGANNLNDVLIAQFKKAFVLSDFGAGLVQSAFYLGYFLVAMPAGMYMRRFGYKSAVIFGLLLYGVGALLFWPAASQATYGLFLFALFVIASGLAFLETSANPFVTLLGSQETATRRLNLAQAFNPLGSIAGILIGQHFIFTGIEHSPAQIAAMSVAERVAYFESETHAVQWPYLVIGLVVLAWAWLIALTRFPNAAASSAMAAGKGVLRKLLRDPRFVGALFAQFFYVGAQVGVWSYTIRYVQANMPGTSAREAANFLTAELVCFMAGRFAGAALMKYLRPVRLLLAFAAINMLLTLFAVLHPRASGAYALVACSFFMSVMYPTVFALGVEGRNDDERKLGSALLVMTIIGGAVLTALMGAVSDHSSIATAMSVPVGCFTVVLLFAWRRGRYSVGAAG</sequence>
<feature type="transmembrane region" description="Helical" evidence="6">
    <location>
        <begin position="353"/>
        <end position="376"/>
    </location>
</feature>
<dbReference type="Proteomes" id="UP001430149">
    <property type="component" value="Unassembled WGS sequence"/>
</dbReference>
<dbReference type="Pfam" id="PF07690">
    <property type="entry name" value="MFS_1"/>
    <property type="match status" value="1"/>
</dbReference>
<feature type="transmembrane region" description="Helical" evidence="6">
    <location>
        <begin position="303"/>
        <end position="321"/>
    </location>
</feature>
<dbReference type="Gene3D" id="1.20.1250.20">
    <property type="entry name" value="MFS general substrate transporter like domains"/>
    <property type="match status" value="2"/>
</dbReference>
<dbReference type="InterPro" id="IPR036259">
    <property type="entry name" value="MFS_trans_sf"/>
</dbReference>
<dbReference type="InterPro" id="IPR011701">
    <property type="entry name" value="MFS"/>
</dbReference>
<feature type="transmembrane region" description="Helical" evidence="6">
    <location>
        <begin position="263"/>
        <end position="283"/>
    </location>
</feature>
<dbReference type="NCBIfam" id="TIGR00885">
    <property type="entry name" value="fucP"/>
    <property type="match status" value="1"/>
</dbReference>
<keyword evidence="3 6" id="KW-0812">Transmembrane</keyword>
<accession>A0ABS2K9S3</accession>
<evidence type="ECO:0000256" key="2">
    <source>
        <dbReference type="ARBA" id="ARBA00022475"/>
    </source>
</evidence>
<dbReference type="InterPro" id="IPR050375">
    <property type="entry name" value="MFS_TsgA-like"/>
</dbReference>
<proteinExistence type="predicted"/>
<dbReference type="PANTHER" id="PTHR43702:SF11">
    <property type="entry name" value="L-FUCOSE-PROTON SYMPORTER"/>
    <property type="match status" value="1"/>
</dbReference>
<evidence type="ECO:0000256" key="3">
    <source>
        <dbReference type="ARBA" id="ARBA00022692"/>
    </source>
</evidence>
<evidence type="ECO:0000256" key="5">
    <source>
        <dbReference type="ARBA" id="ARBA00023136"/>
    </source>
</evidence>
<organism evidence="7 8">
    <name type="scientific">Dyella flava</name>
    <dbReference type="NCBI Taxonomy" id="1920170"/>
    <lineage>
        <taxon>Bacteria</taxon>
        <taxon>Pseudomonadati</taxon>
        <taxon>Pseudomonadota</taxon>
        <taxon>Gammaproteobacteria</taxon>
        <taxon>Lysobacterales</taxon>
        <taxon>Rhodanobacteraceae</taxon>
        <taxon>Dyella</taxon>
    </lineage>
</organism>
<dbReference type="PANTHER" id="PTHR43702">
    <property type="entry name" value="L-FUCOSE-PROTON SYMPORTER"/>
    <property type="match status" value="1"/>
</dbReference>
<feature type="transmembrane region" description="Helical" evidence="6">
    <location>
        <begin position="388"/>
        <end position="408"/>
    </location>
</feature>
<evidence type="ECO:0000256" key="1">
    <source>
        <dbReference type="ARBA" id="ARBA00004429"/>
    </source>
</evidence>
<reference evidence="7" key="1">
    <citation type="submission" date="2020-10" db="EMBL/GenBank/DDBJ databases">
        <title>Phylogeny of dyella-like bacteria.</title>
        <authorList>
            <person name="Fu J."/>
        </authorList>
    </citation>
    <scope>NUCLEOTIDE SEQUENCE</scope>
    <source>
        <strain evidence="7">DHOC52</strain>
    </source>
</reference>
<feature type="transmembrane region" description="Helical" evidence="6">
    <location>
        <begin position="96"/>
        <end position="117"/>
    </location>
</feature>
<gene>
    <name evidence="7" type="primary">fucP</name>
    <name evidence="7" type="ORF">ISP19_21075</name>
</gene>
<keyword evidence="5 6" id="KW-0472">Membrane</keyword>
<evidence type="ECO:0000256" key="6">
    <source>
        <dbReference type="SAM" id="Phobius"/>
    </source>
</evidence>
<feature type="transmembrane region" description="Helical" evidence="6">
    <location>
        <begin position="69"/>
        <end position="89"/>
    </location>
</feature>
<feature type="transmembrane region" description="Helical" evidence="6">
    <location>
        <begin position="123"/>
        <end position="142"/>
    </location>
</feature>
<evidence type="ECO:0000313" key="8">
    <source>
        <dbReference type="Proteomes" id="UP001430149"/>
    </source>
</evidence>
<name>A0ABS2K9S3_9GAMM</name>
<comment type="caution">
    <text evidence="7">The sequence shown here is derived from an EMBL/GenBank/DDBJ whole genome shotgun (WGS) entry which is preliminary data.</text>
</comment>
<evidence type="ECO:0000313" key="7">
    <source>
        <dbReference type="EMBL" id="MBM7127874.1"/>
    </source>
</evidence>
<dbReference type="EMBL" id="JADIKE010000039">
    <property type="protein sequence ID" value="MBM7127874.1"/>
    <property type="molecule type" value="Genomic_DNA"/>
</dbReference>
<protein>
    <submittedName>
        <fullName evidence="7">L-fucose:H+ symporter permease</fullName>
    </submittedName>
</protein>
<feature type="transmembrane region" description="Helical" evidence="6">
    <location>
        <begin position="31"/>
        <end position="49"/>
    </location>
</feature>
<evidence type="ECO:0000256" key="4">
    <source>
        <dbReference type="ARBA" id="ARBA00022989"/>
    </source>
</evidence>
<feature type="transmembrane region" description="Helical" evidence="6">
    <location>
        <begin position="328"/>
        <end position="347"/>
    </location>
</feature>
<feature type="transmembrane region" description="Helical" evidence="6">
    <location>
        <begin position="414"/>
        <end position="433"/>
    </location>
</feature>
<keyword evidence="8" id="KW-1185">Reference proteome</keyword>
<dbReference type="CDD" id="cd17394">
    <property type="entry name" value="MFS_FucP_like"/>
    <property type="match status" value="1"/>
</dbReference>
<keyword evidence="2" id="KW-1003">Cell membrane</keyword>
<feature type="transmembrane region" description="Helical" evidence="6">
    <location>
        <begin position="163"/>
        <end position="185"/>
    </location>
</feature>
<dbReference type="SUPFAM" id="SSF103473">
    <property type="entry name" value="MFS general substrate transporter"/>
    <property type="match status" value="1"/>
</dbReference>